<evidence type="ECO:0000256" key="6">
    <source>
        <dbReference type="SAM" id="Phobius"/>
    </source>
</evidence>
<dbReference type="KEGG" id="kbs:EPA93_23200"/>
<protein>
    <submittedName>
        <fullName evidence="8">DUF1080 domain-containing protein</fullName>
    </submittedName>
</protein>
<dbReference type="GO" id="GO:0005524">
    <property type="term" value="F:ATP binding"/>
    <property type="evidence" value="ECO:0007669"/>
    <property type="project" value="UniProtKB-KW"/>
</dbReference>
<keyword evidence="1" id="KW-0723">Serine/threonine-protein kinase</keyword>
<dbReference type="PANTHER" id="PTHR24350">
    <property type="entry name" value="SERINE/THREONINE-PROTEIN KINASE IAL-RELATED"/>
    <property type="match status" value="1"/>
</dbReference>
<evidence type="ECO:0000256" key="5">
    <source>
        <dbReference type="ARBA" id="ARBA00022840"/>
    </source>
</evidence>
<evidence type="ECO:0000313" key="9">
    <source>
        <dbReference type="Proteomes" id="UP000290365"/>
    </source>
</evidence>
<dbReference type="InterPro" id="IPR002939">
    <property type="entry name" value="DnaJ_C"/>
</dbReference>
<dbReference type="InterPro" id="IPR010496">
    <property type="entry name" value="AL/BT2_dom"/>
</dbReference>
<dbReference type="Pfam" id="PF00069">
    <property type="entry name" value="Pkinase"/>
    <property type="match status" value="1"/>
</dbReference>
<dbReference type="Gene3D" id="1.10.510.10">
    <property type="entry name" value="Transferase(Phosphotransferase) domain 1"/>
    <property type="match status" value="1"/>
</dbReference>
<feature type="transmembrane region" description="Helical" evidence="6">
    <location>
        <begin position="496"/>
        <end position="514"/>
    </location>
</feature>
<dbReference type="PROSITE" id="PS50011">
    <property type="entry name" value="PROTEIN_KINASE_DOM"/>
    <property type="match status" value="1"/>
</dbReference>
<dbReference type="GO" id="GO:0051082">
    <property type="term" value="F:unfolded protein binding"/>
    <property type="evidence" value="ECO:0007669"/>
    <property type="project" value="InterPro"/>
</dbReference>
<keyword evidence="2" id="KW-0808">Transferase</keyword>
<dbReference type="SUPFAM" id="SSF49493">
    <property type="entry name" value="HSP40/DnaJ peptide-binding domain"/>
    <property type="match status" value="1"/>
</dbReference>
<dbReference type="Pfam" id="PF06439">
    <property type="entry name" value="3keto-disac_hyd"/>
    <property type="match status" value="1"/>
</dbReference>
<keyword evidence="6" id="KW-0472">Membrane</keyword>
<dbReference type="SMART" id="SM00220">
    <property type="entry name" value="S_TKc"/>
    <property type="match status" value="1"/>
</dbReference>
<dbReference type="Proteomes" id="UP000290365">
    <property type="component" value="Chromosome"/>
</dbReference>
<dbReference type="InterPro" id="IPR030616">
    <property type="entry name" value="Aur-like"/>
</dbReference>
<organism evidence="8 9">
    <name type="scientific">Ktedonosporobacter rubrisoli</name>
    <dbReference type="NCBI Taxonomy" id="2509675"/>
    <lineage>
        <taxon>Bacteria</taxon>
        <taxon>Bacillati</taxon>
        <taxon>Chloroflexota</taxon>
        <taxon>Ktedonobacteria</taxon>
        <taxon>Ktedonobacterales</taxon>
        <taxon>Ktedonosporobacteraceae</taxon>
        <taxon>Ktedonosporobacter</taxon>
    </lineage>
</organism>
<keyword evidence="6" id="KW-0812">Transmembrane</keyword>
<accession>A0A4V0YZ74</accession>
<keyword evidence="5" id="KW-0067">ATP-binding</keyword>
<dbReference type="InterPro" id="IPR011009">
    <property type="entry name" value="Kinase-like_dom_sf"/>
</dbReference>
<dbReference type="RefSeq" id="WP_129889784.1">
    <property type="nucleotide sequence ID" value="NZ_CP035758.1"/>
</dbReference>
<dbReference type="InterPro" id="IPR000719">
    <property type="entry name" value="Prot_kinase_dom"/>
</dbReference>
<gene>
    <name evidence="8" type="ORF">EPA93_23200</name>
</gene>
<proteinExistence type="predicted"/>
<dbReference type="InterPro" id="IPR008971">
    <property type="entry name" value="HSP40/DnaJ_pept-bd"/>
</dbReference>
<keyword evidence="4" id="KW-0418">Kinase</keyword>
<evidence type="ECO:0000259" key="7">
    <source>
        <dbReference type="PROSITE" id="PS50011"/>
    </source>
</evidence>
<dbReference type="AlphaFoldDB" id="A0A4V0YZ74"/>
<dbReference type="EMBL" id="CP035758">
    <property type="protein sequence ID" value="QBD78731.1"/>
    <property type="molecule type" value="Genomic_DNA"/>
</dbReference>
<dbReference type="OrthoDB" id="164244at2"/>
<keyword evidence="6" id="KW-1133">Transmembrane helix</keyword>
<evidence type="ECO:0000313" key="8">
    <source>
        <dbReference type="EMBL" id="QBD78731.1"/>
    </source>
</evidence>
<dbReference type="Gene3D" id="2.60.120.560">
    <property type="entry name" value="Exo-inulinase, domain 1"/>
    <property type="match status" value="1"/>
</dbReference>
<dbReference type="Pfam" id="PF01556">
    <property type="entry name" value="DnaJ_C"/>
    <property type="match status" value="1"/>
</dbReference>
<sequence length="740" mass="80728">MLLAGQNIDHYHLLQHIGSSNGETYLAINTHTDRQVALKAYRVESLAQLNEMPSQEAVAFFLSRAEALSHLNQVYIAPLYEYGEKAINGTDYTYLVTEYYQNGSLKNWLPSDTDSTVKLRSPLEIARVISQIADALQFAHEQQIIHQNLKPANILFNDSQASPLSDIAIVDFAIITPAARARLKHQLSTDPYLAPEQLTGQSLPATDQYALAAIAYHLLTNTLPFAEDSDRLQLPTPPSKHNSSLPGALDGVLLHALNSKPEGRFPTIISFANAFSEAARVGRDLRSTLYVSPQEARTGTTKTIYLPEGRQMKVALPAGSINGQMLYLEGQGEASPEGPRGDLILTIVIKQPGKDTTPIPIIPEEIITASRQPPDIEELPTQNYRREIEELPTGKYPQDNIEELPTITAIPFDNIQGNTPAGIPFSVEDEPTIKQGRPSNQLLSPITSKLYQFKQAMLPAISQGSHRTFNSISHLTTTLRGNTAQPLWKRPLIRDISLMLLIALILLLSGSIFYTTRVNTLVTQGVNATATAQIQSVSTAYAATYTAQASATAATAHDPYPPNNGMLVFSDSLQARNASNGWNNVGGCSFSNNTYEVQGVAKSSNFCTAGRSFHNFTYEAQIAFTQGGFGGIIFRFNNTKNSYYYFGINTKGGYALLYNTENNYFITILSGGPNQAIKTGQSNTLAVIAKGRQIDLYANGQRLDGVSDALDTEGQIGVAAGDNASDTTTADFNNVKVWNI</sequence>
<name>A0A4V0YZ74_KTERU</name>
<keyword evidence="3" id="KW-0547">Nucleotide-binding</keyword>
<dbReference type="InterPro" id="IPR013320">
    <property type="entry name" value="ConA-like_dom_sf"/>
</dbReference>
<dbReference type="SUPFAM" id="SSF56112">
    <property type="entry name" value="Protein kinase-like (PK-like)"/>
    <property type="match status" value="1"/>
</dbReference>
<keyword evidence="9" id="KW-1185">Reference proteome</keyword>
<evidence type="ECO:0000256" key="4">
    <source>
        <dbReference type="ARBA" id="ARBA00022777"/>
    </source>
</evidence>
<dbReference type="GO" id="GO:0006457">
    <property type="term" value="P:protein folding"/>
    <property type="evidence" value="ECO:0007669"/>
    <property type="project" value="InterPro"/>
</dbReference>
<feature type="domain" description="Protein kinase" evidence="7">
    <location>
        <begin position="11"/>
        <end position="276"/>
    </location>
</feature>
<reference evidence="8 9" key="1">
    <citation type="submission" date="2019-01" db="EMBL/GenBank/DDBJ databases">
        <title>Ktedonosporobacter rubrisoli SCAWS-G2.</title>
        <authorList>
            <person name="Huang Y."/>
            <person name="Yan B."/>
        </authorList>
    </citation>
    <scope>NUCLEOTIDE SEQUENCE [LARGE SCALE GENOMIC DNA]</scope>
    <source>
        <strain evidence="8 9">SCAWS-G2</strain>
    </source>
</reference>
<evidence type="ECO:0000256" key="3">
    <source>
        <dbReference type="ARBA" id="ARBA00022741"/>
    </source>
</evidence>
<dbReference type="SUPFAM" id="SSF49899">
    <property type="entry name" value="Concanavalin A-like lectins/glucanases"/>
    <property type="match status" value="1"/>
</dbReference>
<dbReference type="GO" id="GO:0016787">
    <property type="term" value="F:hydrolase activity"/>
    <property type="evidence" value="ECO:0007669"/>
    <property type="project" value="InterPro"/>
</dbReference>
<evidence type="ECO:0000256" key="2">
    <source>
        <dbReference type="ARBA" id="ARBA00022679"/>
    </source>
</evidence>
<dbReference type="Gene3D" id="2.60.260.20">
    <property type="entry name" value="Urease metallochaperone UreE, N-terminal domain"/>
    <property type="match status" value="1"/>
</dbReference>
<dbReference type="GO" id="GO:0004674">
    <property type="term" value="F:protein serine/threonine kinase activity"/>
    <property type="evidence" value="ECO:0007669"/>
    <property type="project" value="UniProtKB-KW"/>
</dbReference>
<evidence type="ECO:0000256" key="1">
    <source>
        <dbReference type="ARBA" id="ARBA00022527"/>
    </source>
</evidence>
<dbReference type="CDD" id="cd14014">
    <property type="entry name" value="STKc_PknB_like"/>
    <property type="match status" value="1"/>
</dbReference>